<dbReference type="OrthoDB" id="260068at2759"/>
<dbReference type="EMBL" id="LR877161">
    <property type="protein sequence ID" value="CAD2220313.1"/>
    <property type="molecule type" value="Genomic_DNA"/>
</dbReference>
<protein>
    <submittedName>
        <fullName evidence="2">Uncharacterized protein</fullName>
    </submittedName>
</protein>
<name>S9UMN9_9TRYP</name>
<evidence type="ECO:0000256" key="1">
    <source>
        <dbReference type="SAM" id="MobiDB-lite"/>
    </source>
</evidence>
<accession>S9UMN9</accession>
<dbReference type="Proteomes" id="UP000515908">
    <property type="component" value="Chromosome 17"/>
</dbReference>
<feature type="region of interest" description="Disordered" evidence="1">
    <location>
        <begin position="279"/>
        <end position="300"/>
    </location>
</feature>
<evidence type="ECO:0000313" key="3">
    <source>
        <dbReference type="Proteomes" id="UP000515908"/>
    </source>
</evidence>
<reference evidence="2 3" key="1">
    <citation type="submission" date="2020-08" db="EMBL/GenBank/DDBJ databases">
        <authorList>
            <person name="Newling K."/>
            <person name="Davey J."/>
            <person name="Forrester S."/>
        </authorList>
    </citation>
    <scope>NUCLEOTIDE SEQUENCE [LARGE SCALE GENOMIC DNA]</scope>
    <source>
        <strain evidence="3">Crithidia deanei Carvalho (ATCC PRA-265)</strain>
    </source>
</reference>
<proteinExistence type="predicted"/>
<dbReference type="AlphaFoldDB" id="S9UMN9"/>
<sequence>MGLFSRKKRVGIFKPTDGTGRHFSWEIPDFKSFQPGATIDSENVACYTKVKFHFHMQVASDGAIGLYIHYKAPPIPKYSYYFENKKGEIMRQHTAHTIPTDTERCGHWNVCTHQDMVEFLGEDDTLTIRFIFDEDVIKVIPGQNLITVMWTIPNVLKQNLNPYSSKGYSVDYSTIVTRLDVKRTGGNMMAKWDPNDISTFIVFLFCRKGKIPPHSIELLNSKGEAYYVAPKKEDGSATTLMVDKQLVLDNLGRDGTLFIKVDLITGGNPFEAFAALGGAPAGGDETAPTSGGAEPARTVEIGEKKEAYDVMDD</sequence>
<organism evidence="2 3">
    <name type="scientific">Angomonas deanei</name>
    <dbReference type="NCBI Taxonomy" id="59799"/>
    <lineage>
        <taxon>Eukaryota</taxon>
        <taxon>Discoba</taxon>
        <taxon>Euglenozoa</taxon>
        <taxon>Kinetoplastea</taxon>
        <taxon>Metakinetoplastina</taxon>
        <taxon>Trypanosomatida</taxon>
        <taxon>Trypanosomatidae</taxon>
        <taxon>Strigomonadinae</taxon>
        <taxon>Angomonas</taxon>
    </lineage>
</organism>
<dbReference type="VEuPathDB" id="TriTrypDB:ADEAN_000782800"/>
<keyword evidence="3" id="KW-1185">Reference proteome</keyword>
<gene>
    <name evidence="2" type="ORF">ADEAN_000782800</name>
</gene>
<evidence type="ECO:0000313" key="2">
    <source>
        <dbReference type="EMBL" id="CAD2220313.1"/>
    </source>
</evidence>